<dbReference type="AlphaFoldDB" id="A0A7V7QHR9"/>
<dbReference type="PANTHER" id="PTHR43280">
    <property type="entry name" value="ARAC-FAMILY TRANSCRIPTIONAL REGULATOR"/>
    <property type="match status" value="1"/>
</dbReference>
<dbReference type="EMBL" id="WAGX01000008">
    <property type="protein sequence ID" value="KAB1434239.1"/>
    <property type="molecule type" value="Genomic_DNA"/>
</dbReference>
<dbReference type="InterPro" id="IPR009057">
    <property type="entry name" value="Homeodomain-like_sf"/>
</dbReference>
<organism evidence="5 6">
    <name type="scientific">Candidatus Galacturonatibacter soehngenii</name>
    <dbReference type="NCBI Taxonomy" id="2307010"/>
    <lineage>
        <taxon>Bacteria</taxon>
        <taxon>Bacillati</taxon>
        <taxon>Bacillota</taxon>
        <taxon>Clostridia</taxon>
        <taxon>Lachnospirales</taxon>
        <taxon>Lachnospiraceae</taxon>
        <taxon>Candidatus Galacturonatibacter</taxon>
    </lineage>
</organism>
<evidence type="ECO:0000256" key="3">
    <source>
        <dbReference type="ARBA" id="ARBA00023163"/>
    </source>
</evidence>
<dbReference type="InterPro" id="IPR037923">
    <property type="entry name" value="HTH-like"/>
</dbReference>
<proteinExistence type="predicted"/>
<dbReference type="Proteomes" id="UP000461768">
    <property type="component" value="Unassembled WGS sequence"/>
</dbReference>
<keyword evidence="2" id="KW-0238">DNA-binding</keyword>
<feature type="domain" description="HTH araC/xylS-type" evidence="4">
    <location>
        <begin position="166"/>
        <end position="264"/>
    </location>
</feature>
<evidence type="ECO:0000259" key="4">
    <source>
        <dbReference type="PROSITE" id="PS01124"/>
    </source>
</evidence>
<dbReference type="InterPro" id="IPR018060">
    <property type="entry name" value="HTH_AraC"/>
</dbReference>
<evidence type="ECO:0000256" key="2">
    <source>
        <dbReference type="ARBA" id="ARBA00023125"/>
    </source>
</evidence>
<keyword evidence="3" id="KW-0804">Transcription</keyword>
<evidence type="ECO:0000313" key="5">
    <source>
        <dbReference type="EMBL" id="KAB1434239.1"/>
    </source>
</evidence>
<accession>A0A7V7QHR9</accession>
<dbReference type="SMART" id="SM00342">
    <property type="entry name" value="HTH_ARAC"/>
    <property type="match status" value="1"/>
</dbReference>
<dbReference type="Gene3D" id="1.10.10.60">
    <property type="entry name" value="Homeodomain-like"/>
    <property type="match status" value="2"/>
</dbReference>
<keyword evidence="1" id="KW-0805">Transcription regulation</keyword>
<evidence type="ECO:0000313" key="6">
    <source>
        <dbReference type="Proteomes" id="UP000461768"/>
    </source>
</evidence>
<dbReference type="SUPFAM" id="SSF46689">
    <property type="entry name" value="Homeodomain-like"/>
    <property type="match status" value="2"/>
</dbReference>
<reference evidence="5 6" key="2">
    <citation type="submission" date="2020-02" db="EMBL/GenBank/DDBJ databases">
        <title>Candidatus Galacturonibacter soehngenii shows hetero-acetogenic catabolism of galacturonic acid but lacks a canonical carbon monoxide dehydrogenase/acetyl-CoA synthase complex.</title>
        <authorList>
            <person name="Diender M."/>
            <person name="Stouten G.R."/>
            <person name="Petersen J.F."/>
            <person name="Nielsen P.H."/>
            <person name="Dueholm M.S."/>
            <person name="Pronk J.T."/>
            <person name="Van Loosdrecht M.C.M."/>
        </authorList>
    </citation>
    <scope>NUCLEOTIDE SEQUENCE [LARGE SCALE GENOMIC DNA]</scope>
    <source>
        <strain evidence="5">GalUA</strain>
    </source>
</reference>
<gene>
    <name evidence="5" type="ORF">F7O84_17245</name>
</gene>
<dbReference type="InterPro" id="IPR018062">
    <property type="entry name" value="HTH_AraC-typ_CS"/>
</dbReference>
<dbReference type="GO" id="GO:0003700">
    <property type="term" value="F:DNA-binding transcription factor activity"/>
    <property type="evidence" value="ECO:0007669"/>
    <property type="project" value="InterPro"/>
</dbReference>
<dbReference type="PANTHER" id="PTHR43280:SF2">
    <property type="entry name" value="HTH-TYPE TRANSCRIPTIONAL REGULATOR EXSA"/>
    <property type="match status" value="1"/>
</dbReference>
<dbReference type="OrthoDB" id="183331at2"/>
<dbReference type="PROSITE" id="PS01124">
    <property type="entry name" value="HTH_ARAC_FAMILY_2"/>
    <property type="match status" value="1"/>
</dbReference>
<dbReference type="PRINTS" id="PR00032">
    <property type="entry name" value="HTHARAC"/>
</dbReference>
<dbReference type="SUPFAM" id="SSF51215">
    <property type="entry name" value="Regulatory protein AraC"/>
    <property type="match status" value="1"/>
</dbReference>
<comment type="caution">
    <text evidence="5">The sequence shown here is derived from an EMBL/GenBank/DDBJ whole genome shotgun (WGS) entry which is preliminary data.</text>
</comment>
<dbReference type="RefSeq" id="WP_151148172.1">
    <property type="nucleotide sequence ID" value="NZ_WAGX01000008.1"/>
</dbReference>
<dbReference type="Pfam" id="PF12833">
    <property type="entry name" value="HTH_18"/>
    <property type="match status" value="1"/>
</dbReference>
<dbReference type="GO" id="GO:0043565">
    <property type="term" value="F:sequence-specific DNA binding"/>
    <property type="evidence" value="ECO:0007669"/>
    <property type="project" value="InterPro"/>
</dbReference>
<protein>
    <submittedName>
        <fullName evidence="5">Helix-turn-helix transcriptional regulator</fullName>
    </submittedName>
</protein>
<keyword evidence="6" id="KW-1185">Reference proteome</keyword>
<name>A0A7V7QHR9_9FIRM</name>
<sequence length="266" mass="31029">MNEENKKIIHYLKTLKLNHIKLLACSQSGKKSVWVEKQHSHPYFEFIYFMNAKAQIDVPFGKLDLVPYDVVIYPPGVTHYEHPDLTYPQEIICIAAYIDTFDTFSNAFQFSDKDGTLGWLFEQSYQEYFKKEEGYESMIATYIKAIILHAIRSLQSNKLETSDILNTCVRFIHEHFHESLSMTQLTEISCVSESYISRLFQKNLGMSPMRYLNSVRIDISKKLLLDFSLSINEIAIKVGINDPLYFSRVFRKFTGISPTEFRNLLK</sequence>
<evidence type="ECO:0000256" key="1">
    <source>
        <dbReference type="ARBA" id="ARBA00023015"/>
    </source>
</evidence>
<reference evidence="5 6" key="1">
    <citation type="submission" date="2019-09" db="EMBL/GenBank/DDBJ databases">
        <authorList>
            <person name="Valk L.C."/>
        </authorList>
    </citation>
    <scope>NUCLEOTIDE SEQUENCE [LARGE SCALE GENOMIC DNA]</scope>
    <source>
        <strain evidence="5">GalUA</strain>
    </source>
</reference>
<dbReference type="PROSITE" id="PS00041">
    <property type="entry name" value="HTH_ARAC_FAMILY_1"/>
    <property type="match status" value="1"/>
</dbReference>
<dbReference type="InterPro" id="IPR020449">
    <property type="entry name" value="Tscrpt_reg_AraC-type_HTH"/>
</dbReference>